<dbReference type="Gene3D" id="1.20.120.530">
    <property type="entry name" value="GntR ligand-binding domain-like"/>
    <property type="match status" value="1"/>
</dbReference>
<dbReference type="InterPro" id="IPR036390">
    <property type="entry name" value="WH_DNA-bd_sf"/>
</dbReference>
<evidence type="ECO:0000259" key="5">
    <source>
        <dbReference type="PROSITE" id="PS50949"/>
    </source>
</evidence>
<feature type="compositionally biased region" description="Basic and acidic residues" evidence="4">
    <location>
        <begin position="300"/>
        <end position="311"/>
    </location>
</feature>
<dbReference type="GO" id="GO:0003677">
    <property type="term" value="F:DNA binding"/>
    <property type="evidence" value="ECO:0007669"/>
    <property type="project" value="UniProtKB-KW"/>
</dbReference>
<feature type="domain" description="HTH gntR-type" evidence="5">
    <location>
        <begin position="6"/>
        <end position="73"/>
    </location>
</feature>
<dbReference type="SMART" id="SM00345">
    <property type="entry name" value="HTH_GNTR"/>
    <property type="match status" value="2"/>
</dbReference>
<dbReference type="InterPro" id="IPR008920">
    <property type="entry name" value="TF_FadR/GntR_C"/>
</dbReference>
<dbReference type="SUPFAM" id="SSF46785">
    <property type="entry name" value="Winged helix' DNA-binding domain"/>
    <property type="match status" value="2"/>
</dbReference>
<dbReference type="InterPro" id="IPR036388">
    <property type="entry name" value="WH-like_DNA-bd_sf"/>
</dbReference>
<dbReference type="PANTHER" id="PTHR43537:SF5">
    <property type="entry name" value="UXU OPERON TRANSCRIPTIONAL REGULATOR"/>
    <property type="match status" value="1"/>
</dbReference>
<dbReference type="PROSITE" id="PS50949">
    <property type="entry name" value="HTH_GNTR"/>
    <property type="match status" value="1"/>
</dbReference>
<dbReference type="Gene3D" id="1.10.10.10">
    <property type="entry name" value="Winged helix-like DNA-binding domain superfamily/Winged helix DNA-binding domain"/>
    <property type="match status" value="2"/>
</dbReference>
<evidence type="ECO:0000256" key="3">
    <source>
        <dbReference type="ARBA" id="ARBA00023163"/>
    </source>
</evidence>
<accession>A0A4Q9VJ84</accession>
<evidence type="ECO:0000313" key="6">
    <source>
        <dbReference type="EMBL" id="TBW35368.1"/>
    </source>
</evidence>
<evidence type="ECO:0000313" key="7">
    <source>
        <dbReference type="Proteomes" id="UP000292781"/>
    </source>
</evidence>
<dbReference type="InterPro" id="IPR000524">
    <property type="entry name" value="Tscrpt_reg_HTH_GntR"/>
</dbReference>
<comment type="caution">
    <text evidence="6">The sequence shown here is derived from an EMBL/GenBank/DDBJ whole genome shotgun (WGS) entry which is preliminary data.</text>
</comment>
<dbReference type="Pfam" id="PF07729">
    <property type="entry name" value="FCD"/>
    <property type="match status" value="1"/>
</dbReference>
<dbReference type="PANTHER" id="PTHR43537">
    <property type="entry name" value="TRANSCRIPTIONAL REGULATOR, GNTR FAMILY"/>
    <property type="match status" value="1"/>
</dbReference>
<dbReference type="SMART" id="SM00895">
    <property type="entry name" value="FCD"/>
    <property type="match status" value="1"/>
</dbReference>
<evidence type="ECO:0000256" key="1">
    <source>
        <dbReference type="ARBA" id="ARBA00023015"/>
    </source>
</evidence>
<dbReference type="Proteomes" id="UP000292781">
    <property type="component" value="Unassembled WGS sequence"/>
</dbReference>
<sequence>MAHSASSSRHRLANQILDFVREARLEQGCHLREQQLGDLFGVSRTPIRRALDLLAERGVVEARRNQGFFLLRPFDALHRIEIEVPSSADQRLYERLVNDRIAGIIPESVTQSEIERRYDVDRVVMLRTLARLAEDGLVERNEGRGWTFRSTLDTAVSLQASYDFRIVLEPAAFLLPTFRADPAALERMRRQHLHLVADPDIAAVGNRHLFATDAAFHELFAEFSGNVFLFRAVQQQNRLRRLLEFSGYGDRHRIREWCREHLTIIDAVRAGDLTAAAAAMRAHLGRAHDAAPRLAPTMPSDDRPHGTEVEV</sequence>
<keyword evidence="7" id="KW-1185">Reference proteome</keyword>
<organism evidence="6 7">
    <name type="scientific">Siculibacillus lacustris</name>
    <dbReference type="NCBI Taxonomy" id="1549641"/>
    <lineage>
        <taxon>Bacteria</taxon>
        <taxon>Pseudomonadati</taxon>
        <taxon>Pseudomonadota</taxon>
        <taxon>Alphaproteobacteria</taxon>
        <taxon>Hyphomicrobiales</taxon>
        <taxon>Ancalomicrobiaceae</taxon>
        <taxon>Siculibacillus</taxon>
    </lineage>
</organism>
<keyword evidence="1" id="KW-0805">Transcription regulation</keyword>
<dbReference type="EMBL" id="SJFN01000026">
    <property type="protein sequence ID" value="TBW35368.1"/>
    <property type="molecule type" value="Genomic_DNA"/>
</dbReference>
<dbReference type="InterPro" id="IPR011711">
    <property type="entry name" value="GntR_C"/>
</dbReference>
<dbReference type="GO" id="GO:0003700">
    <property type="term" value="F:DNA-binding transcription factor activity"/>
    <property type="evidence" value="ECO:0007669"/>
    <property type="project" value="InterPro"/>
</dbReference>
<proteinExistence type="predicted"/>
<reference evidence="6 7" key="1">
    <citation type="submission" date="2019-02" db="EMBL/GenBank/DDBJ databases">
        <title>Siculibacillus lacustris gen. nov., sp. nov., a new rosette-forming bacterium isolated from a freshwater crater lake (Lake St. Ana, Romania).</title>
        <authorList>
            <person name="Felfoldi T."/>
            <person name="Marton Z."/>
            <person name="Szabo A."/>
            <person name="Mentes A."/>
            <person name="Boka K."/>
            <person name="Marialigeti K."/>
            <person name="Mathe I."/>
            <person name="Koncz M."/>
            <person name="Schumann P."/>
            <person name="Toth E."/>
        </authorList>
    </citation>
    <scope>NUCLEOTIDE SEQUENCE [LARGE SCALE GENOMIC DNA]</scope>
    <source>
        <strain evidence="6 7">SA-279</strain>
    </source>
</reference>
<name>A0A4Q9VJ84_9HYPH</name>
<dbReference type="SUPFAM" id="SSF48008">
    <property type="entry name" value="GntR ligand-binding domain-like"/>
    <property type="match status" value="1"/>
</dbReference>
<protein>
    <submittedName>
        <fullName evidence="6">GntR family transcriptional regulator</fullName>
    </submittedName>
</protein>
<feature type="region of interest" description="Disordered" evidence="4">
    <location>
        <begin position="288"/>
        <end position="311"/>
    </location>
</feature>
<dbReference type="OrthoDB" id="7005926at2"/>
<evidence type="ECO:0000256" key="4">
    <source>
        <dbReference type="SAM" id="MobiDB-lite"/>
    </source>
</evidence>
<keyword evidence="2" id="KW-0238">DNA-binding</keyword>
<dbReference type="Pfam" id="PF00392">
    <property type="entry name" value="GntR"/>
    <property type="match status" value="1"/>
</dbReference>
<gene>
    <name evidence="6" type="ORF">EYW49_16240</name>
</gene>
<dbReference type="AlphaFoldDB" id="A0A4Q9VJ84"/>
<keyword evidence="3" id="KW-0804">Transcription</keyword>
<evidence type="ECO:0000256" key="2">
    <source>
        <dbReference type="ARBA" id="ARBA00023125"/>
    </source>
</evidence>